<comment type="caution">
    <text evidence="1">The sequence shown here is derived from an EMBL/GenBank/DDBJ whole genome shotgun (WGS) entry which is preliminary data.</text>
</comment>
<dbReference type="Proteomes" id="UP000004892">
    <property type="component" value="Unassembled WGS sequence"/>
</dbReference>
<keyword evidence="2" id="KW-1185">Reference proteome</keyword>
<sequence length="376" mass="43512">MISTAKHYLSQILGWHTSRRIIVIESDDWGSIRMPSREVYQDLLSRGIHVDNCAFSRYDSLETEDDLSALFDVLASTNDSNGNSVVMTANSVVANPDFKRISEERMSGYFYEPVTVTYKNYPGCEHSYELIQQGITQGVWRPQFHGREHLNGYQWIKALQAEDEITTLSFHQKHFGLTKEASSKVKTRYMDAFANYATDSLEEERLSIIDGTRLFKELYGYESESFIAPCYTWRNELEETLASVGVKYIQGLAYQQLPYKDSPVQCKSVYHYLGEKNSHGQRYLIRNAFFEPYKGDAIDWVDECLSRINIAFKCHKPAIISTHRLNFIGTLDKQYRDNNLFKFKTLLSRIVKKWPDVEFMSSDTLGQIISNHNIPQ</sequence>
<dbReference type="PATRIC" id="fig|742817.3.peg.108"/>
<dbReference type="GO" id="GO:0005975">
    <property type="term" value="P:carbohydrate metabolic process"/>
    <property type="evidence" value="ECO:0007669"/>
    <property type="project" value="InterPro"/>
</dbReference>
<name>H1DCP8_9BACT</name>
<dbReference type="GeneID" id="98067775"/>
<dbReference type="eggNOG" id="ENOG502Z8FP">
    <property type="taxonomic scope" value="Bacteria"/>
</dbReference>
<dbReference type="Gene3D" id="3.20.20.370">
    <property type="entry name" value="Glycoside hydrolase/deacetylase"/>
    <property type="match status" value="1"/>
</dbReference>
<protein>
    <recommendedName>
        <fullName evidence="3">Polysaccharide (De)acetylase</fullName>
    </recommendedName>
</protein>
<organism evidence="1 2">
    <name type="scientific">Odoribacter laneus YIT 12061</name>
    <dbReference type="NCBI Taxonomy" id="742817"/>
    <lineage>
        <taxon>Bacteria</taxon>
        <taxon>Pseudomonadati</taxon>
        <taxon>Bacteroidota</taxon>
        <taxon>Bacteroidia</taxon>
        <taxon>Bacteroidales</taxon>
        <taxon>Odoribacteraceae</taxon>
        <taxon>Odoribacter</taxon>
    </lineage>
</organism>
<dbReference type="RefSeq" id="WP_009135259.1">
    <property type="nucleotide sequence ID" value="NZ_JH594596.1"/>
</dbReference>
<evidence type="ECO:0008006" key="3">
    <source>
        <dbReference type="Google" id="ProtNLM"/>
    </source>
</evidence>
<gene>
    <name evidence="1" type="ORF">HMPREF9449_00105</name>
</gene>
<dbReference type="STRING" id="742817.HMPREF9449_00105"/>
<reference evidence="1 2" key="1">
    <citation type="submission" date="2012-01" db="EMBL/GenBank/DDBJ databases">
        <title>The Genome Sequence of Odoribacter laneus YIT 12061.</title>
        <authorList>
            <consortium name="The Broad Institute Genome Sequencing Platform"/>
            <person name="Earl A."/>
            <person name="Ward D."/>
            <person name="Feldgarden M."/>
            <person name="Gevers D."/>
            <person name="Morotomi M."/>
            <person name="Young S.K."/>
            <person name="Zeng Q."/>
            <person name="Gargeya S."/>
            <person name="Fitzgerald M."/>
            <person name="Haas B."/>
            <person name="Abouelleil A."/>
            <person name="Alvarado L."/>
            <person name="Arachchi H.M."/>
            <person name="Berlin A."/>
            <person name="Chapman S.B."/>
            <person name="Gearin G."/>
            <person name="Goldberg J."/>
            <person name="Griggs A."/>
            <person name="Gujja S."/>
            <person name="Hansen M."/>
            <person name="Heiman D."/>
            <person name="Howarth C."/>
            <person name="Larimer J."/>
            <person name="Lui A."/>
            <person name="MacDonald P.J.P."/>
            <person name="McCowen C."/>
            <person name="Montmayeur A."/>
            <person name="Murphy C."/>
            <person name="Neiman D."/>
            <person name="Pearson M."/>
            <person name="Priest M."/>
            <person name="Roberts A."/>
            <person name="Saif S."/>
            <person name="Shea T."/>
            <person name="Sisk P."/>
            <person name="Stolte C."/>
            <person name="Sykes S."/>
            <person name="Wortman J."/>
            <person name="Nusbaum C."/>
            <person name="Birren B."/>
        </authorList>
    </citation>
    <scope>NUCLEOTIDE SEQUENCE [LARGE SCALE GENOMIC DNA]</scope>
    <source>
        <strain evidence="1 2">YIT 12061</strain>
    </source>
</reference>
<dbReference type="EMBL" id="ADMC01000001">
    <property type="protein sequence ID" value="EHP51103.1"/>
    <property type="molecule type" value="Genomic_DNA"/>
</dbReference>
<evidence type="ECO:0000313" key="2">
    <source>
        <dbReference type="Proteomes" id="UP000004892"/>
    </source>
</evidence>
<dbReference type="InterPro" id="IPR011330">
    <property type="entry name" value="Glyco_hydro/deAcase_b/a-brl"/>
</dbReference>
<evidence type="ECO:0000313" key="1">
    <source>
        <dbReference type="EMBL" id="EHP51103.1"/>
    </source>
</evidence>
<dbReference type="SUPFAM" id="SSF88713">
    <property type="entry name" value="Glycoside hydrolase/deacetylase"/>
    <property type="match status" value="1"/>
</dbReference>
<dbReference type="HOGENOM" id="CLU_726953_0_0_10"/>
<proteinExistence type="predicted"/>
<dbReference type="AlphaFoldDB" id="H1DCP8"/>
<accession>H1DCP8</accession>